<evidence type="ECO:0000313" key="3">
    <source>
        <dbReference type="Proteomes" id="UP000007798"/>
    </source>
</evidence>
<sequence>MPVSYNPRALPRQRRLVPNLFRNILLVLRESQRPMSDAEIVSALAVNYRRIDPEFQRQVRINLRDGVAYGILRRQLDVYSVRAKQLAMLTSWLAPKRKN</sequence>
<dbReference type="KEGG" id="dwi:6652948"/>
<dbReference type="PhylomeDB" id="B4NP93"/>
<reference evidence="2 3" key="1">
    <citation type="journal article" date="2007" name="Nature">
        <title>Evolution of genes and genomes on the Drosophila phylogeny.</title>
        <authorList>
            <consortium name="Drosophila 12 Genomes Consortium"/>
            <person name="Clark A.G."/>
            <person name="Eisen M.B."/>
            <person name="Smith D.R."/>
            <person name="Bergman C.M."/>
            <person name="Oliver B."/>
            <person name="Markow T.A."/>
            <person name="Kaufman T.C."/>
            <person name="Kellis M."/>
            <person name="Gelbart W."/>
            <person name="Iyer V.N."/>
            <person name="Pollard D.A."/>
            <person name="Sackton T.B."/>
            <person name="Larracuente A.M."/>
            <person name="Singh N.D."/>
            <person name="Abad J.P."/>
            <person name="Abt D.N."/>
            <person name="Adryan B."/>
            <person name="Aguade M."/>
            <person name="Akashi H."/>
            <person name="Anderson W.W."/>
            <person name="Aquadro C.F."/>
            <person name="Ardell D.H."/>
            <person name="Arguello R."/>
            <person name="Artieri C.G."/>
            <person name="Barbash D.A."/>
            <person name="Barker D."/>
            <person name="Barsanti P."/>
            <person name="Batterham P."/>
            <person name="Batzoglou S."/>
            <person name="Begun D."/>
            <person name="Bhutkar A."/>
            <person name="Blanco E."/>
            <person name="Bosak S.A."/>
            <person name="Bradley R.K."/>
            <person name="Brand A.D."/>
            <person name="Brent M.R."/>
            <person name="Brooks A.N."/>
            <person name="Brown R.H."/>
            <person name="Butlin R.K."/>
            <person name="Caggese C."/>
            <person name="Calvi B.R."/>
            <person name="Bernardo de Carvalho A."/>
            <person name="Caspi A."/>
            <person name="Castrezana S."/>
            <person name="Celniker S.E."/>
            <person name="Chang J.L."/>
            <person name="Chapple C."/>
            <person name="Chatterji S."/>
            <person name="Chinwalla A."/>
            <person name="Civetta A."/>
            <person name="Clifton S.W."/>
            <person name="Comeron J.M."/>
            <person name="Costello J.C."/>
            <person name="Coyne J.A."/>
            <person name="Daub J."/>
            <person name="David R.G."/>
            <person name="Delcher A.L."/>
            <person name="Delehaunty K."/>
            <person name="Do C.B."/>
            <person name="Ebling H."/>
            <person name="Edwards K."/>
            <person name="Eickbush T."/>
            <person name="Evans J.D."/>
            <person name="Filipski A."/>
            <person name="Findeiss S."/>
            <person name="Freyhult E."/>
            <person name="Fulton L."/>
            <person name="Fulton R."/>
            <person name="Garcia A.C."/>
            <person name="Gardiner A."/>
            <person name="Garfield D.A."/>
            <person name="Garvin B.E."/>
            <person name="Gibson G."/>
            <person name="Gilbert D."/>
            <person name="Gnerre S."/>
            <person name="Godfrey J."/>
            <person name="Good R."/>
            <person name="Gotea V."/>
            <person name="Gravely B."/>
            <person name="Greenberg A.J."/>
            <person name="Griffiths-Jones S."/>
            <person name="Gross S."/>
            <person name="Guigo R."/>
            <person name="Gustafson E.A."/>
            <person name="Haerty W."/>
            <person name="Hahn M.W."/>
            <person name="Halligan D.L."/>
            <person name="Halpern A.L."/>
            <person name="Halter G.M."/>
            <person name="Han M.V."/>
            <person name="Heger A."/>
            <person name="Hillier L."/>
            <person name="Hinrichs A.S."/>
            <person name="Holmes I."/>
            <person name="Hoskins R.A."/>
            <person name="Hubisz M.J."/>
            <person name="Hultmark D."/>
            <person name="Huntley M.A."/>
            <person name="Jaffe D.B."/>
            <person name="Jagadeeshan S."/>
            <person name="Jeck W.R."/>
            <person name="Johnson J."/>
            <person name="Jones C.D."/>
            <person name="Jordan W.C."/>
            <person name="Karpen G.H."/>
            <person name="Kataoka E."/>
            <person name="Keightley P.D."/>
            <person name="Kheradpour P."/>
            <person name="Kirkness E.F."/>
            <person name="Koerich L.B."/>
            <person name="Kristiansen K."/>
            <person name="Kudrna D."/>
            <person name="Kulathinal R.J."/>
            <person name="Kumar S."/>
            <person name="Kwok R."/>
            <person name="Lander E."/>
            <person name="Langley C.H."/>
            <person name="Lapoint R."/>
            <person name="Lazzaro B.P."/>
            <person name="Lee S.J."/>
            <person name="Levesque L."/>
            <person name="Li R."/>
            <person name="Lin C.F."/>
            <person name="Lin M.F."/>
            <person name="Lindblad-Toh K."/>
            <person name="Llopart A."/>
            <person name="Long M."/>
            <person name="Low L."/>
            <person name="Lozovsky E."/>
            <person name="Lu J."/>
            <person name="Luo M."/>
            <person name="Machado C.A."/>
            <person name="Makalowski W."/>
            <person name="Marzo M."/>
            <person name="Matsuda M."/>
            <person name="Matzkin L."/>
            <person name="McAllister B."/>
            <person name="McBride C.S."/>
            <person name="McKernan B."/>
            <person name="McKernan K."/>
            <person name="Mendez-Lago M."/>
            <person name="Minx P."/>
            <person name="Mollenhauer M.U."/>
            <person name="Montooth K."/>
            <person name="Mount S.M."/>
            <person name="Mu X."/>
            <person name="Myers E."/>
            <person name="Negre B."/>
            <person name="Newfeld S."/>
            <person name="Nielsen R."/>
            <person name="Noor M.A."/>
            <person name="O'Grady P."/>
            <person name="Pachter L."/>
            <person name="Papaceit M."/>
            <person name="Parisi M.J."/>
            <person name="Parisi M."/>
            <person name="Parts L."/>
            <person name="Pedersen J.S."/>
            <person name="Pesole G."/>
            <person name="Phillippy A.M."/>
            <person name="Ponting C.P."/>
            <person name="Pop M."/>
            <person name="Porcelli D."/>
            <person name="Powell J.R."/>
            <person name="Prohaska S."/>
            <person name="Pruitt K."/>
            <person name="Puig M."/>
            <person name="Quesneville H."/>
            <person name="Ram K.R."/>
            <person name="Rand D."/>
            <person name="Rasmussen M.D."/>
            <person name="Reed L.K."/>
            <person name="Reenan R."/>
            <person name="Reily A."/>
            <person name="Remington K.A."/>
            <person name="Rieger T.T."/>
            <person name="Ritchie M.G."/>
            <person name="Robin C."/>
            <person name="Rogers Y.H."/>
            <person name="Rohde C."/>
            <person name="Rozas J."/>
            <person name="Rubenfield M.J."/>
            <person name="Ruiz A."/>
            <person name="Russo S."/>
            <person name="Salzberg S.L."/>
            <person name="Sanchez-Gracia A."/>
            <person name="Saranga D.J."/>
            <person name="Sato H."/>
            <person name="Schaeffer S.W."/>
            <person name="Schatz M.C."/>
            <person name="Schlenke T."/>
            <person name="Schwartz R."/>
            <person name="Segarra C."/>
            <person name="Singh R.S."/>
            <person name="Sirot L."/>
            <person name="Sirota M."/>
            <person name="Sisneros N.B."/>
            <person name="Smith C.D."/>
            <person name="Smith T.F."/>
            <person name="Spieth J."/>
            <person name="Stage D.E."/>
            <person name="Stark A."/>
            <person name="Stephan W."/>
            <person name="Strausberg R.L."/>
            <person name="Strempel S."/>
            <person name="Sturgill D."/>
            <person name="Sutton G."/>
            <person name="Sutton G.G."/>
            <person name="Tao W."/>
            <person name="Teichmann S."/>
            <person name="Tobari Y.N."/>
            <person name="Tomimura Y."/>
            <person name="Tsolas J.M."/>
            <person name="Valente V.L."/>
            <person name="Venter E."/>
            <person name="Venter J.C."/>
            <person name="Vicario S."/>
            <person name="Vieira F.G."/>
            <person name="Vilella A.J."/>
            <person name="Villasante A."/>
            <person name="Walenz B."/>
            <person name="Wang J."/>
            <person name="Wasserman M."/>
            <person name="Watts T."/>
            <person name="Wilson D."/>
            <person name="Wilson R.K."/>
            <person name="Wing R.A."/>
            <person name="Wolfner M.F."/>
            <person name="Wong A."/>
            <person name="Wong G.K."/>
            <person name="Wu C.I."/>
            <person name="Wu G."/>
            <person name="Yamamoto D."/>
            <person name="Yang H.P."/>
            <person name="Yang S.P."/>
            <person name="Yorke J.A."/>
            <person name="Yoshida K."/>
            <person name="Zdobnov E."/>
            <person name="Zhang P."/>
            <person name="Zhang Y."/>
            <person name="Zimin A.V."/>
            <person name="Baldwin J."/>
            <person name="Abdouelleil A."/>
            <person name="Abdulkadir J."/>
            <person name="Abebe A."/>
            <person name="Abera B."/>
            <person name="Abreu J."/>
            <person name="Acer S.C."/>
            <person name="Aftuck L."/>
            <person name="Alexander A."/>
            <person name="An P."/>
            <person name="Anderson E."/>
            <person name="Anderson S."/>
            <person name="Arachi H."/>
            <person name="Azer M."/>
            <person name="Bachantsang P."/>
            <person name="Barry A."/>
            <person name="Bayul T."/>
            <person name="Berlin A."/>
            <person name="Bessette D."/>
            <person name="Bloom T."/>
            <person name="Blye J."/>
            <person name="Boguslavskiy L."/>
            <person name="Bonnet C."/>
            <person name="Boukhgalter B."/>
            <person name="Bourzgui I."/>
            <person name="Brown A."/>
            <person name="Cahill P."/>
            <person name="Channer S."/>
            <person name="Cheshatsang Y."/>
            <person name="Chuda L."/>
            <person name="Citroen M."/>
            <person name="Collymore A."/>
            <person name="Cooke P."/>
            <person name="Costello M."/>
            <person name="D'Aco K."/>
            <person name="Daza R."/>
            <person name="De Haan G."/>
            <person name="DeGray S."/>
            <person name="DeMaso C."/>
            <person name="Dhargay N."/>
            <person name="Dooley K."/>
            <person name="Dooley E."/>
            <person name="Doricent M."/>
            <person name="Dorje P."/>
            <person name="Dorjee K."/>
            <person name="Dupes A."/>
            <person name="Elong R."/>
            <person name="Falk J."/>
            <person name="Farina A."/>
            <person name="Faro S."/>
            <person name="Ferguson D."/>
            <person name="Fisher S."/>
            <person name="Foley C.D."/>
            <person name="Franke A."/>
            <person name="Friedrich D."/>
            <person name="Gadbois L."/>
            <person name="Gearin G."/>
            <person name="Gearin C.R."/>
            <person name="Giannoukos G."/>
            <person name="Goode T."/>
            <person name="Graham J."/>
            <person name="Grandbois E."/>
            <person name="Grewal S."/>
            <person name="Gyaltsen K."/>
            <person name="Hafez N."/>
            <person name="Hagos B."/>
            <person name="Hall J."/>
            <person name="Henson C."/>
            <person name="Hollinger A."/>
            <person name="Honan T."/>
            <person name="Huard M.D."/>
            <person name="Hughes L."/>
            <person name="Hurhula B."/>
            <person name="Husby M.E."/>
            <person name="Kamat A."/>
            <person name="Kanga B."/>
            <person name="Kashin S."/>
            <person name="Khazanovich D."/>
            <person name="Kisner P."/>
            <person name="Lance K."/>
            <person name="Lara M."/>
            <person name="Lee W."/>
            <person name="Lennon N."/>
            <person name="Letendre F."/>
            <person name="LeVine R."/>
            <person name="Lipovsky A."/>
            <person name="Liu X."/>
            <person name="Liu J."/>
            <person name="Liu S."/>
            <person name="Lokyitsang T."/>
            <person name="Lokyitsang Y."/>
            <person name="Lubonja R."/>
            <person name="Lui A."/>
            <person name="MacDonald P."/>
            <person name="Magnisalis V."/>
            <person name="Maru K."/>
            <person name="Matthews C."/>
            <person name="McCusker W."/>
            <person name="McDonough S."/>
            <person name="Mehta T."/>
            <person name="Meldrim J."/>
            <person name="Meneus L."/>
            <person name="Mihai O."/>
            <person name="Mihalev A."/>
            <person name="Mihova T."/>
            <person name="Mittelman R."/>
            <person name="Mlenga V."/>
            <person name="Montmayeur A."/>
            <person name="Mulrain L."/>
            <person name="Navidi A."/>
            <person name="Naylor J."/>
            <person name="Negash T."/>
            <person name="Nguyen T."/>
            <person name="Nguyen N."/>
            <person name="Nicol R."/>
            <person name="Norbu C."/>
            <person name="Norbu N."/>
            <person name="Novod N."/>
            <person name="O'Neill B."/>
            <person name="Osman S."/>
            <person name="Markiewicz E."/>
            <person name="Oyono O.L."/>
            <person name="Patti C."/>
            <person name="Phunkhang P."/>
            <person name="Pierre F."/>
            <person name="Priest M."/>
            <person name="Raghuraman S."/>
            <person name="Rege F."/>
            <person name="Reyes R."/>
            <person name="Rise C."/>
            <person name="Rogov P."/>
            <person name="Ross K."/>
            <person name="Ryan E."/>
            <person name="Settipalli S."/>
            <person name="Shea T."/>
            <person name="Sherpa N."/>
            <person name="Shi L."/>
            <person name="Shih D."/>
            <person name="Sparrow T."/>
            <person name="Spaulding J."/>
            <person name="Stalker J."/>
            <person name="Stange-Thomann N."/>
            <person name="Stavropoulos S."/>
            <person name="Stone C."/>
            <person name="Strader C."/>
            <person name="Tesfaye S."/>
            <person name="Thomson T."/>
            <person name="Thoulutsang Y."/>
            <person name="Thoulutsang D."/>
            <person name="Topham K."/>
            <person name="Topping I."/>
            <person name="Tsamla T."/>
            <person name="Vassiliev H."/>
            <person name="Vo A."/>
            <person name="Wangchuk T."/>
            <person name="Wangdi T."/>
            <person name="Weiand M."/>
            <person name="Wilkinson J."/>
            <person name="Wilson A."/>
            <person name="Yadav S."/>
            <person name="Young G."/>
            <person name="Yu Q."/>
            <person name="Zembek L."/>
            <person name="Zhong D."/>
            <person name="Zimmer A."/>
            <person name="Zwirko Z."/>
            <person name="Jaffe D.B."/>
            <person name="Alvarez P."/>
            <person name="Brockman W."/>
            <person name="Butler J."/>
            <person name="Chin C."/>
            <person name="Gnerre S."/>
            <person name="Grabherr M."/>
            <person name="Kleber M."/>
            <person name="Mauceli E."/>
            <person name="MacCallum I."/>
        </authorList>
    </citation>
    <scope>NUCLEOTIDE SEQUENCE [LARGE SCALE GENOMIC DNA]</scope>
    <source>
        <strain evidence="3">Tucson 14030-0811.24</strain>
    </source>
</reference>
<accession>B4NP93</accession>
<dbReference type="Pfam" id="PF16007">
    <property type="entry name" value="DUF4777"/>
    <property type="match status" value="1"/>
</dbReference>
<name>B4NP93_DROWI</name>
<dbReference type="InterPro" id="IPR031957">
    <property type="entry name" value="DUF4777"/>
</dbReference>
<evidence type="ECO:0000313" key="2">
    <source>
        <dbReference type="EMBL" id="EDW86333.1"/>
    </source>
</evidence>
<organism evidence="2 3">
    <name type="scientific">Drosophila willistoni</name>
    <name type="common">Fruit fly</name>
    <dbReference type="NCBI Taxonomy" id="7260"/>
    <lineage>
        <taxon>Eukaryota</taxon>
        <taxon>Metazoa</taxon>
        <taxon>Ecdysozoa</taxon>
        <taxon>Arthropoda</taxon>
        <taxon>Hexapoda</taxon>
        <taxon>Insecta</taxon>
        <taxon>Pterygota</taxon>
        <taxon>Neoptera</taxon>
        <taxon>Endopterygota</taxon>
        <taxon>Diptera</taxon>
        <taxon>Brachycera</taxon>
        <taxon>Muscomorpha</taxon>
        <taxon>Ephydroidea</taxon>
        <taxon>Drosophilidae</taxon>
        <taxon>Drosophila</taxon>
        <taxon>Sophophora</taxon>
    </lineage>
</organism>
<dbReference type="Proteomes" id="UP000007798">
    <property type="component" value="Unassembled WGS sequence"/>
</dbReference>
<dbReference type="EMBL" id="CH964291">
    <property type="protein sequence ID" value="EDW86333.1"/>
    <property type="molecule type" value="Genomic_DNA"/>
</dbReference>
<dbReference type="eggNOG" id="ENOG502T6QK">
    <property type="taxonomic scope" value="Eukaryota"/>
</dbReference>
<dbReference type="InParanoid" id="B4NP93"/>
<protein>
    <recommendedName>
        <fullName evidence="1">DUF4777 domain-containing protein</fullName>
    </recommendedName>
</protein>
<dbReference type="HOGENOM" id="CLU_181748_0_0_1"/>
<dbReference type="OrthoDB" id="1110759at2759"/>
<proteinExistence type="predicted"/>
<feature type="domain" description="DUF4777" evidence="1">
    <location>
        <begin position="18"/>
        <end position="81"/>
    </location>
</feature>
<dbReference type="AlphaFoldDB" id="B4NP93"/>
<dbReference type="OMA" id="EEAHRPM"/>
<gene>
    <name evidence="2" type="primary">Dwil\GK17523</name>
    <name evidence="2" type="ORF">Dwil_GK17523</name>
</gene>
<evidence type="ECO:0000259" key="1">
    <source>
        <dbReference type="Pfam" id="PF16007"/>
    </source>
</evidence>
<keyword evidence="3" id="KW-1185">Reference proteome</keyword>